<accession>T1HTR0</accession>
<dbReference type="HOGENOM" id="CLU_130047_0_0_1"/>
<dbReference type="RefSeq" id="XP_073982971.1">
    <property type="nucleotide sequence ID" value="XM_074126870.1"/>
</dbReference>
<dbReference type="AlphaFoldDB" id="T1HTR0"/>
<evidence type="ECO:0000313" key="5">
    <source>
        <dbReference type="EnsemblMetazoa" id="RPRC007430-PA"/>
    </source>
</evidence>
<evidence type="ECO:0000256" key="2">
    <source>
        <dbReference type="ARBA" id="ARBA00043942"/>
    </source>
</evidence>
<evidence type="ECO:0000256" key="4">
    <source>
        <dbReference type="ARBA" id="ARBA00044235"/>
    </source>
</evidence>
<dbReference type="Proteomes" id="UP000015103">
    <property type="component" value="Unassembled WGS sequence"/>
</dbReference>
<protein>
    <recommendedName>
        <fullName evidence="3">Synaptic plasticity regulator PANTS</fullName>
    </recommendedName>
    <alternativeName>
        <fullName evidence="4">Plasticity-associated neural transcript short</fullName>
    </alternativeName>
</protein>
<organism evidence="5 6">
    <name type="scientific">Rhodnius prolixus</name>
    <name type="common">Triatomid bug</name>
    <dbReference type="NCBI Taxonomy" id="13249"/>
    <lineage>
        <taxon>Eukaryota</taxon>
        <taxon>Metazoa</taxon>
        <taxon>Ecdysozoa</taxon>
        <taxon>Arthropoda</taxon>
        <taxon>Hexapoda</taxon>
        <taxon>Insecta</taxon>
        <taxon>Pterygota</taxon>
        <taxon>Neoptera</taxon>
        <taxon>Paraneoptera</taxon>
        <taxon>Hemiptera</taxon>
        <taxon>Heteroptera</taxon>
        <taxon>Panheteroptera</taxon>
        <taxon>Cimicomorpha</taxon>
        <taxon>Reduviidae</taxon>
        <taxon>Triatominae</taxon>
        <taxon>Rhodnius</taxon>
    </lineage>
</organism>
<dbReference type="OMA" id="CHLYKDE"/>
<evidence type="ECO:0000256" key="1">
    <source>
        <dbReference type="ARBA" id="ARBA00006412"/>
    </source>
</evidence>
<dbReference type="EMBL" id="ACPB03000504">
    <property type="status" value="NOT_ANNOTATED_CDS"/>
    <property type="molecule type" value="Genomic_DNA"/>
</dbReference>
<dbReference type="VEuPathDB" id="VectorBase:RPRC007430"/>
<dbReference type="EnsemblMetazoa" id="RPRC007430-RA">
    <property type="protein sequence ID" value="RPRC007430-PA"/>
    <property type="gene ID" value="RPRC007430"/>
</dbReference>
<dbReference type="FunCoup" id="T1HTR0">
    <property type="interactions" value="40"/>
</dbReference>
<proteinExistence type="inferred from homology"/>
<sequence length="143" mass="17317">MESDRKNIDQIVTENAWMIRPCVLYAEEYKDCKSIRSRFHQRFVYGTFLDCNQWKTDYDNCLKWTEDNNQKACKDLVESEVLRRIERLKAHNDNDTWEKRTSPPTTWNDPLPEWMEEKLKYSYLKEKSVKVSNETEKSFCVLM</sequence>
<keyword evidence="6" id="KW-1185">Reference proteome</keyword>
<dbReference type="Pfam" id="PF11326">
    <property type="entry name" value="PANTS-like"/>
    <property type="match status" value="1"/>
</dbReference>
<dbReference type="GeneID" id="141453516"/>
<name>T1HTR0_RHOPR</name>
<comment type="similarity">
    <text evidence="1">Belongs to the UPF0545 family.</text>
</comment>
<dbReference type="STRING" id="13249.T1HTR0"/>
<evidence type="ECO:0000256" key="3">
    <source>
        <dbReference type="ARBA" id="ARBA00044072"/>
    </source>
</evidence>
<dbReference type="InterPro" id="IPR021475">
    <property type="entry name" value="Pants/Emi1-like"/>
</dbReference>
<dbReference type="PANTHER" id="PTHR28052">
    <property type="entry name" value="UPF0545 PROTEIN C22ORF39"/>
    <property type="match status" value="1"/>
</dbReference>
<evidence type="ECO:0000313" key="6">
    <source>
        <dbReference type="Proteomes" id="UP000015103"/>
    </source>
</evidence>
<comment type="subcellular location">
    <subcellularLocation>
        <location evidence="2">Synaptic cleft</location>
    </subcellularLocation>
</comment>
<dbReference type="eggNOG" id="ENOG502S4W2">
    <property type="taxonomic scope" value="Eukaryota"/>
</dbReference>
<dbReference type="InParanoid" id="T1HTR0"/>
<dbReference type="PANTHER" id="PTHR28052:SF1">
    <property type="entry name" value="UPF0545 PROTEIN C22ORF39"/>
    <property type="match status" value="1"/>
</dbReference>
<dbReference type="GO" id="GO:0043083">
    <property type="term" value="C:synaptic cleft"/>
    <property type="evidence" value="ECO:0007669"/>
    <property type="project" value="UniProtKB-SubCell"/>
</dbReference>
<reference evidence="5" key="1">
    <citation type="submission" date="2015-05" db="UniProtKB">
        <authorList>
            <consortium name="EnsemblMetazoa"/>
        </authorList>
    </citation>
    <scope>IDENTIFICATION</scope>
</reference>